<evidence type="ECO:0000313" key="2">
    <source>
        <dbReference type="EMBL" id="MCT4372237.1"/>
    </source>
</evidence>
<accession>A0A2A3K054</accession>
<dbReference type="RefSeq" id="WP_095881093.1">
    <property type="nucleotide sequence ID" value="NZ_NTHN02000040.1"/>
</dbReference>
<comment type="caution">
    <text evidence="3">The sequence shown here is derived from an EMBL/GenBank/DDBJ whole genome shotgun (WGS) entry which is preliminary data.</text>
</comment>
<dbReference type="OrthoDB" id="6193670at2"/>
<dbReference type="AlphaFoldDB" id="A0A2A3K054"/>
<evidence type="ECO:0000313" key="4">
    <source>
        <dbReference type="Proteomes" id="UP000217448"/>
    </source>
</evidence>
<evidence type="ECO:0000259" key="1">
    <source>
        <dbReference type="Pfam" id="PF03797"/>
    </source>
</evidence>
<dbReference type="Proteomes" id="UP000217448">
    <property type="component" value="Unassembled WGS sequence"/>
</dbReference>
<keyword evidence="4" id="KW-1185">Reference proteome</keyword>
<reference evidence="4" key="2">
    <citation type="submission" date="2023-07" db="EMBL/GenBank/DDBJ databases">
        <title>Yangia mangrovi SAOS 153D genome.</title>
        <authorList>
            <person name="Verma A."/>
            <person name="Pal Y."/>
            <person name="Sundharam S."/>
            <person name="Bisht B."/>
            <person name="Srinivasan K."/>
        </authorList>
    </citation>
    <scope>NUCLEOTIDE SEQUENCE [LARGE SCALE GENOMIC DNA]</scope>
    <source>
        <strain evidence="4">SAOS 153D</strain>
    </source>
</reference>
<dbReference type="InterPro" id="IPR005546">
    <property type="entry name" value="Autotransporte_beta"/>
</dbReference>
<dbReference type="Pfam" id="PF03797">
    <property type="entry name" value="Autotransporter"/>
    <property type="match status" value="1"/>
</dbReference>
<name>A0A2A3K054_9RHOB</name>
<organism evidence="3">
    <name type="scientific">Alloyangia mangrovi</name>
    <dbReference type="NCBI Taxonomy" id="1779329"/>
    <lineage>
        <taxon>Bacteria</taxon>
        <taxon>Pseudomonadati</taxon>
        <taxon>Pseudomonadota</taxon>
        <taxon>Alphaproteobacteria</taxon>
        <taxon>Rhodobacterales</taxon>
        <taxon>Roseobacteraceae</taxon>
        <taxon>Alloyangia</taxon>
    </lineage>
</organism>
<proteinExistence type="predicted"/>
<dbReference type="SUPFAM" id="SSF103515">
    <property type="entry name" value="Autotransporter"/>
    <property type="match status" value="1"/>
</dbReference>
<reference evidence="2" key="3">
    <citation type="submission" date="2024-05" db="EMBL/GenBank/DDBJ databases">
        <title>Yangia mangrovi SAOS 153D genome.</title>
        <authorList>
            <person name="Verma A."/>
            <person name="Pal Y."/>
            <person name="Sundharam S."/>
            <person name="Bisht B."/>
            <person name="Srinivasan K."/>
        </authorList>
    </citation>
    <scope>NUCLEOTIDE SEQUENCE</scope>
    <source>
        <strain evidence="2">SAOS 153D</strain>
    </source>
</reference>
<dbReference type="EMBL" id="NTHN02000040">
    <property type="protein sequence ID" value="MCT4372237.1"/>
    <property type="molecule type" value="Genomic_DNA"/>
</dbReference>
<dbReference type="Gene3D" id="2.40.128.130">
    <property type="entry name" value="Autotransporter beta-domain"/>
    <property type="match status" value="1"/>
</dbReference>
<protein>
    <submittedName>
        <fullName evidence="2">Autotransporter domain-containing protein</fullName>
    </submittedName>
</protein>
<feature type="domain" description="Autotransporter" evidence="1">
    <location>
        <begin position="135"/>
        <end position="346"/>
    </location>
</feature>
<dbReference type="EMBL" id="NTHN01000044">
    <property type="protein sequence ID" value="PBD20447.1"/>
    <property type="molecule type" value="Genomic_DNA"/>
</dbReference>
<reference evidence="3" key="1">
    <citation type="submission" date="2017-09" db="EMBL/GenBank/DDBJ databases">
        <title>Yangia sp. SAOS 153D whole genome sequencing.</title>
        <authorList>
            <person name="Verma A."/>
            <person name="Krishnamurthi S."/>
        </authorList>
    </citation>
    <scope>NUCLEOTIDE SEQUENCE [LARGE SCALE GENOMIC DNA]</scope>
    <source>
        <strain evidence="3">SAOS 153D</strain>
    </source>
</reference>
<sequence>MLKLIATCALGAVTLCPGTAAKAEAPQAKGAGGPPPLSIRVLANMGRSGLLGIMSSNERYGALQSRVAFGRGMSALADIPGNPDDGYSDGVSELLTPLSAIIQLNKGPSDSASYLRFSSDNRWSDAWRTENAGTEMESDSEAHGLGVQYFYAPSADLMLGIGVEVNRNEVEMRHNGGSSDIEFWALRADMLKVVNENWGVALRAGWFNETAETSIPLPFATIEAEQDAQRVYLQADAVGSFSKADIAALPESWILRPNIGAAWQKTWFDETTNSLGATVKGPRGESTEDYGSAYAKAALQHVGQGKIHPFAGLGVDVEFVNSYDDYVDETAYLNSFAGASISLSRSAMINVSYGRYDGLNGNRTKESLVVALGVTF</sequence>
<evidence type="ECO:0000313" key="3">
    <source>
        <dbReference type="EMBL" id="PBD20447.1"/>
    </source>
</evidence>
<dbReference type="InterPro" id="IPR036709">
    <property type="entry name" value="Autotransporte_beta_dom_sf"/>
</dbReference>
<gene>
    <name evidence="2" type="ORF">CLG85_018705</name>
    <name evidence="3" type="ORF">CLG85_03955</name>
</gene>